<organism evidence="2 3">
    <name type="scientific">Streptomyces mimosae</name>
    <dbReference type="NCBI Taxonomy" id="2586635"/>
    <lineage>
        <taxon>Bacteria</taxon>
        <taxon>Bacillati</taxon>
        <taxon>Actinomycetota</taxon>
        <taxon>Actinomycetes</taxon>
        <taxon>Kitasatosporales</taxon>
        <taxon>Streptomycetaceae</taxon>
        <taxon>Streptomyces</taxon>
    </lineage>
</organism>
<proteinExistence type="predicted"/>
<accession>A0A5N6AAI9</accession>
<dbReference type="CDD" id="cd08500">
    <property type="entry name" value="PBP2_NikA_DppA_OppA_like_4"/>
    <property type="match status" value="1"/>
</dbReference>
<name>A0A5N6AAI9_9ACTN</name>
<dbReference type="Pfam" id="PF00496">
    <property type="entry name" value="SBP_bac_5"/>
    <property type="match status" value="1"/>
</dbReference>
<evidence type="ECO:0000259" key="1">
    <source>
        <dbReference type="Pfam" id="PF00496"/>
    </source>
</evidence>
<keyword evidence="3" id="KW-1185">Reference proteome</keyword>
<evidence type="ECO:0000313" key="3">
    <source>
        <dbReference type="Proteomes" id="UP000314251"/>
    </source>
</evidence>
<reference evidence="2" key="1">
    <citation type="submission" date="2019-10" db="EMBL/GenBank/DDBJ databases">
        <title>Nonomuraea sp. nov., isolated from Phyllanthus amarus.</title>
        <authorList>
            <person name="Klykleung N."/>
            <person name="Tanasupawat S."/>
        </authorList>
    </citation>
    <scope>NUCLEOTIDE SEQUENCE [LARGE SCALE GENOMIC DNA]</scope>
    <source>
        <strain evidence="2">3MP-10</strain>
    </source>
</reference>
<dbReference type="PANTHER" id="PTHR30290">
    <property type="entry name" value="PERIPLASMIC BINDING COMPONENT OF ABC TRANSPORTER"/>
    <property type="match status" value="1"/>
</dbReference>
<dbReference type="Proteomes" id="UP000314251">
    <property type="component" value="Unassembled WGS sequence"/>
</dbReference>
<dbReference type="GO" id="GO:1904680">
    <property type="term" value="F:peptide transmembrane transporter activity"/>
    <property type="evidence" value="ECO:0007669"/>
    <property type="project" value="TreeGrafter"/>
</dbReference>
<dbReference type="InterPro" id="IPR039424">
    <property type="entry name" value="SBP_5"/>
</dbReference>
<comment type="caution">
    <text evidence="2">The sequence shown here is derived from an EMBL/GenBank/DDBJ whole genome shotgun (WGS) entry which is preliminary data.</text>
</comment>
<sequence>MNATTRTNRPIDRRRILAAGGALALGAGTLTALGGCSLSPEGGDSGGGGDAEGEAPELRDLVEEGQLPPLAERLPTNPLVVTPVEEVGRYGGTWRNALIGAGDTFRLQYTVGYENLVRWNLDWTAAEPNVAESVTVNDDATRFTFRLREGMRWSDGEPFTVDDVLFAFRDIAMNPDIVPDTPGHLSVDGEPARLERIDDHTVEFVFPAPRALFLEQLASGPSDMLTRLPRHYLARFHPDHAEDADAAARELDYSGAVELLQDAMYAGALWTNPALPRLHAWLPKDAVGDGTRMRFTRNPYYWKVDPEGNQLPYLDGIDFSIVQDAEVLLLNVLQGEIDMLDRHVTTTRNKPVLAAEREAGGYRFFDLVPDKLNTLTIMFNLTCQDEARREVFNSRDFRVGLSHAINRQELINTLHARQGEPWQVAPARESELFDEEMAKQYTEYDLDLANEFLDRTGWTERNDDGIRLGPDGEPISFRVLVGTGAGKPELADALELIRPDWRAVGVDMRVQNEDETLRVQLIQANEHHALVWDGDGGLDTVNTPNFFMPEWGDNSAFCPDWYTWLATGGAEGLEPPEAAREQYRIYHEEIAAEPDRDRRTELMREILAIAKREFWTIGVSTALPGYGIVGENFRNMVQETFFAGKFPYPGVTGPEQYYLES</sequence>
<dbReference type="GO" id="GO:0015833">
    <property type="term" value="P:peptide transport"/>
    <property type="evidence" value="ECO:0007669"/>
    <property type="project" value="TreeGrafter"/>
</dbReference>
<dbReference type="RefSeq" id="WP_139667920.1">
    <property type="nucleotide sequence ID" value="NZ_VDLY02000007.1"/>
</dbReference>
<gene>
    <name evidence="2" type="ORF">FH607_013025</name>
</gene>
<dbReference type="Gene3D" id="3.10.105.10">
    <property type="entry name" value="Dipeptide-binding Protein, Domain 3"/>
    <property type="match status" value="1"/>
</dbReference>
<dbReference type="PANTHER" id="PTHR30290:SF62">
    <property type="entry name" value="OLIGOPEPTIDE ABC TRANSPORTER, PERIPLASMIC OLIGOPEPTIDE-BINDING PROTEIN"/>
    <property type="match status" value="1"/>
</dbReference>
<dbReference type="OrthoDB" id="7888869at2"/>
<dbReference type="EMBL" id="VDLY02000007">
    <property type="protein sequence ID" value="KAB8165837.1"/>
    <property type="molecule type" value="Genomic_DNA"/>
</dbReference>
<feature type="domain" description="Solute-binding protein family 5" evidence="1">
    <location>
        <begin position="127"/>
        <end position="550"/>
    </location>
</feature>
<dbReference type="Gene3D" id="3.40.190.10">
    <property type="entry name" value="Periplasmic binding protein-like II"/>
    <property type="match status" value="1"/>
</dbReference>
<dbReference type="AlphaFoldDB" id="A0A5N6AAI9"/>
<evidence type="ECO:0000313" key="2">
    <source>
        <dbReference type="EMBL" id="KAB8165837.1"/>
    </source>
</evidence>
<dbReference type="InterPro" id="IPR000914">
    <property type="entry name" value="SBP_5_dom"/>
</dbReference>
<dbReference type="SUPFAM" id="SSF53850">
    <property type="entry name" value="Periplasmic binding protein-like II"/>
    <property type="match status" value="1"/>
</dbReference>
<protein>
    <submittedName>
        <fullName evidence="2">ABC transporter substrate-binding protein</fullName>
    </submittedName>
</protein>